<gene>
    <name evidence="2" type="ordered locus">trd_0175</name>
</gene>
<dbReference type="InterPro" id="IPR000905">
    <property type="entry name" value="Gcp-like_dom"/>
</dbReference>
<dbReference type="EMBL" id="CP001275">
    <property type="protein sequence ID" value="ACM06082.1"/>
    <property type="molecule type" value="Genomic_DNA"/>
</dbReference>
<dbReference type="SUPFAM" id="SSF53067">
    <property type="entry name" value="Actin-like ATPase domain"/>
    <property type="match status" value="1"/>
</dbReference>
<dbReference type="AlphaFoldDB" id="B9KXI8"/>
<accession>B9KXI8</accession>
<dbReference type="Proteomes" id="UP000000447">
    <property type="component" value="Chromosome"/>
</dbReference>
<dbReference type="RefSeq" id="WP_012641588.1">
    <property type="nucleotide sequence ID" value="NC_011959.1"/>
</dbReference>
<dbReference type="PANTHER" id="PTHR11735">
    <property type="entry name" value="TRNA N6-ADENOSINE THREONYLCARBAMOYLTRANSFERASE"/>
    <property type="match status" value="1"/>
</dbReference>
<organism evidence="2 3">
    <name type="scientific">Thermomicrobium roseum (strain ATCC 27502 / DSM 5159 / P-2)</name>
    <dbReference type="NCBI Taxonomy" id="309801"/>
    <lineage>
        <taxon>Bacteria</taxon>
        <taxon>Pseudomonadati</taxon>
        <taxon>Thermomicrobiota</taxon>
        <taxon>Thermomicrobia</taxon>
        <taxon>Thermomicrobiales</taxon>
        <taxon>Thermomicrobiaceae</taxon>
        <taxon>Thermomicrobium</taxon>
    </lineage>
</organism>
<evidence type="ECO:0000259" key="1">
    <source>
        <dbReference type="Pfam" id="PF00814"/>
    </source>
</evidence>
<dbReference type="PANTHER" id="PTHR11735:SF11">
    <property type="entry name" value="TRNA THREONYLCARBAMOYLADENOSINE BIOSYNTHESIS PROTEIN TSAB"/>
    <property type="match status" value="1"/>
</dbReference>
<keyword evidence="2" id="KW-0378">Hydrolase</keyword>
<dbReference type="GO" id="GO:0006508">
    <property type="term" value="P:proteolysis"/>
    <property type="evidence" value="ECO:0007669"/>
    <property type="project" value="UniProtKB-KW"/>
</dbReference>
<dbReference type="NCBIfam" id="TIGR03725">
    <property type="entry name" value="T6A_YeaZ"/>
    <property type="match status" value="1"/>
</dbReference>
<dbReference type="Gene3D" id="3.30.420.40">
    <property type="match status" value="1"/>
</dbReference>
<name>B9KXI8_THERP</name>
<evidence type="ECO:0000313" key="3">
    <source>
        <dbReference type="Proteomes" id="UP000000447"/>
    </source>
</evidence>
<dbReference type="eggNOG" id="COG1214">
    <property type="taxonomic scope" value="Bacteria"/>
</dbReference>
<dbReference type="STRING" id="309801.trd_0175"/>
<dbReference type="InterPro" id="IPR043129">
    <property type="entry name" value="ATPase_NBD"/>
</dbReference>
<dbReference type="GO" id="GO:0008233">
    <property type="term" value="F:peptidase activity"/>
    <property type="evidence" value="ECO:0007669"/>
    <property type="project" value="UniProtKB-KW"/>
</dbReference>
<dbReference type="OrthoDB" id="9784166at2"/>
<sequence length="242" mass="26352">MERSDQLLLALDSGGEQVAIALYDGRVVGELLYDAGREHTATVLPRIRQLLAENRRTIRDVAAVAVTTGPGSFNGLRVGMSIAKALCYALDVPLIGVLTLDALAYPHTALPYPIRAFVAAGRGRVVYADYRRQGEIWVRDSSLRSVRLHEVTDGLLGRTVLTGHLAPEEEALVRSHPLVILPAPALRQLRPAWVAELAFRRWQAGESDPVAALEPIYVHGGGAEAIPSVQLPMSYDVRPARE</sequence>
<feature type="domain" description="Gcp-like" evidence="1">
    <location>
        <begin position="35"/>
        <end position="136"/>
    </location>
</feature>
<keyword evidence="2" id="KW-0645">Protease</keyword>
<dbReference type="InterPro" id="IPR022496">
    <property type="entry name" value="T6A_TsaB"/>
</dbReference>
<keyword evidence="3" id="KW-1185">Reference proteome</keyword>
<protein>
    <submittedName>
        <fullName evidence="2">Putative glycoprotease family</fullName>
    </submittedName>
</protein>
<proteinExistence type="predicted"/>
<dbReference type="GO" id="GO:0002949">
    <property type="term" value="P:tRNA threonylcarbamoyladenosine modification"/>
    <property type="evidence" value="ECO:0007669"/>
    <property type="project" value="InterPro"/>
</dbReference>
<reference evidence="2 3" key="1">
    <citation type="journal article" date="2009" name="PLoS ONE">
        <title>Complete genome sequence of the aerobic CO-oxidizing thermophile Thermomicrobium roseum.</title>
        <authorList>
            <person name="Wu D."/>
            <person name="Raymond J."/>
            <person name="Wu M."/>
            <person name="Chatterji S."/>
            <person name="Ren Q."/>
            <person name="Graham J.E."/>
            <person name="Bryant D.A."/>
            <person name="Robb F."/>
            <person name="Colman A."/>
            <person name="Tallon L.J."/>
            <person name="Badger J.H."/>
            <person name="Madupu R."/>
            <person name="Ward N.L."/>
            <person name="Eisen J.A."/>
        </authorList>
    </citation>
    <scope>NUCLEOTIDE SEQUENCE [LARGE SCALE GENOMIC DNA]</scope>
    <source>
        <strain evidence="3">ATCC 27502 / DSM 5159 / P-2</strain>
    </source>
</reference>
<dbReference type="GO" id="GO:0005829">
    <property type="term" value="C:cytosol"/>
    <property type="evidence" value="ECO:0007669"/>
    <property type="project" value="TreeGrafter"/>
</dbReference>
<dbReference type="HOGENOM" id="CLU_064886_0_0_0"/>
<dbReference type="Pfam" id="PF00814">
    <property type="entry name" value="TsaD"/>
    <property type="match status" value="1"/>
</dbReference>
<dbReference type="KEGG" id="tro:trd_0175"/>
<evidence type="ECO:0000313" key="2">
    <source>
        <dbReference type="EMBL" id="ACM06082.1"/>
    </source>
</evidence>